<keyword evidence="3" id="KW-1185">Reference proteome</keyword>
<evidence type="ECO:0000313" key="2">
    <source>
        <dbReference type="EMBL" id="KAJ7639354.1"/>
    </source>
</evidence>
<gene>
    <name evidence="2" type="ORF">FB45DRAFT_425280</name>
</gene>
<keyword evidence="1" id="KW-0732">Signal</keyword>
<reference evidence="2" key="1">
    <citation type="submission" date="2023-03" db="EMBL/GenBank/DDBJ databases">
        <title>Massive genome expansion in bonnet fungi (Mycena s.s.) driven by repeated elements and novel gene families across ecological guilds.</title>
        <authorList>
            <consortium name="Lawrence Berkeley National Laboratory"/>
            <person name="Harder C.B."/>
            <person name="Miyauchi S."/>
            <person name="Viragh M."/>
            <person name="Kuo A."/>
            <person name="Thoen E."/>
            <person name="Andreopoulos B."/>
            <person name="Lu D."/>
            <person name="Skrede I."/>
            <person name="Drula E."/>
            <person name="Henrissat B."/>
            <person name="Morin E."/>
            <person name="Kohler A."/>
            <person name="Barry K."/>
            <person name="LaButti K."/>
            <person name="Morin E."/>
            <person name="Salamov A."/>
            <person name="Lipzen A."/>
            <person name="Mereny Z."/>
            <person name="Hegedus B."/>
            <person name="Baldrian P."/>
            <person name="Stursova M."/>
            <person name="Weitz H."/>
            <person name="Taylor A."/>
            <person name="Grigoriev I.V."/>
            <person name="Nagy L.G."/>
            <person name="Martin F."/>
            <person name="Kauserud H."/>
        </authorList>
    </citation>
    <scope>NUCLEOTIDE SEQUENCE</scope>
    <source>
        <strain evidence="2">9284</strain>
    </source>
</reference>
<dbReference type="Proteomes" id="UP001221142">
    <property type="component" value="Unassembled WGS sequence"/>
</dbReference>
<sequence length="162" mass="16877">MKLESLPSYSYSQPQMFTNTFLVLTLALFARAQSSTPLCTSGECYTSPANATSSGCQVWAGGVTAWDTCSFEGAVTCTTCLSCVENGSAAAGGCYTSPAQAVGAGCSSWAGGVDVWQTCGFDGAVCLPFPPPSEADATVADYLQQLFVDEDEILTAWTLIEL</sequence>
<feature type="chain" id="PRO_5041997127" evidence="1">
    <location>
        <begin position="35"/>
        <end position="162"/>
    </location>
</feature>
<proteinExistence type="predicted"/>
<dbReference type="AlphaFoldDB" id="A0AAD7C5P8"/>
<protein>
    <submittedName>
        <fullName evidence="2">Uncharacterized protein</fullName>
    </submittedName>
</protein>
<evidence type="ECO:0000313" key="3">
    <source>
        <dbReference type="Proteomes" id="UP001221142"/>
    </source>
</evidence>
<comment type="caution">
    <text evidence="2">The sequence shown here is derived from an EMBL/GenBank/DDBJ whole genome shotgun (WGS) entry which is preliminary data.</text>
</comment>
<feature type="signal peptide" evidence="1">
    <location>
        <begin position="1"/>
        <end position="34"/>
    </location>
</feature>
<dbReference type="EMBL" id="JARKIF010000005">
    <property type="protein sequence ID" value="KAJ7639354.1"/>
    <property type="molecule type" value="Genomic_DNA"/>
</dbReference>
<evidence type="ECO:0000256" key="1">
    <source>
        <dbReference type="SAM" id="SignalP"/>
    </source>
</evidence>
<accession>A0AAD7C5P8</accession>
<organism evidence="2 3">
    <name type="scientific">Roridomyces roridus</name>
    <dbReference type="NCBI Taxonomy" id="1738132"/>
    <lineage>
        <taxon>Eukaryota</taxon>
        <taxon>Fungi</taxon>
        <taxon>Dikarya</taxon>
        <taxon>Basidiomycota</taxon>
        <taxon>Agaricomycotina</taxon>
        <taxon>Agaricomycetes</taxon>
        <taxon>Agaricomycetidae</taxon>
        <taxon>Agaricales</taxon>
        <taxon>Marasmiineae</taxon>
        <taxon>Mycenaceae</taxon>
        <taxon>Roridomyces</taxon>
    </lineage>
</organism>
<name>A0AAD7C5P8_9AGAR</name>